<comment type="similarity">
    <text evidence="1 2">Belongs to the calycin superfamily. Lipocalin family.</text>
</comment>
<comment type="function">
    <text evidence="2">Involved in the storage or transport of lipids necessary for membrane maintenance under stressful conditions. Displays a binding preference for lysophospholipids.</text>
</comment>
<dbReference type="InterPro" id="IPR047202">
    <property type="entry name" value="Lipocalin_Blc-like_dom"/>
</dbReference>
<dbReference type="SUPFAM" id="SSF50814">
    <property type="entry name" value="Lipocalins"/>
    <property type="match status" value="1"/>
</dbReference>
<evidence type="ECO:0000259" key="3">
    <source>
        <dbReference type="Pfam" id="PF08212"/>
    </source>
</evidence>
<evidence type="ECO:0000256" key="1">
    <source>
        <dbReference type="ARBA" id="ARBA00006889"/>
    </source>
</evidence>
<dbReference type="PANTHER" id="PTHR10612:SF34">
    <property type="entry name" value="APOLIPOPROTEIN D"/>
    <property type="match status" value="1"/>
</dbReference>
<dbReference type="GO" id="GO:0009279">
    <property type="term" value="C:cell outer membrane"/>
    <property type="evidence" value="ECO:0007669"/>
    <property type="project" value="UniProtKB-SubCell"/>
</dbReference>
<dbReference type="PIRSF" id="PIRSF036893">
    <property type="entry name" value="Lipocalin_ApoD"/>
    <property type="match status" value="1"/>
</dbReference>
<name>A0A1Y1SFY0_9GAMM</name>
<keyword evidence="2" id="KW-0446">Lipid-binding</keyword>
<keyword evidence="5" id="KW-1185">Reference proteome</keyword>
<dbReference type="InterPro" id="IPR000566">
    <property type="entry name" value="Lipocln_cytosolic_FA-bd_dom"/>
</dbReference>
<dbReference type="GO" id="GO:0008289">
    <property type="term" value="F:lipid binding"/>
    <property type="evidence" value="ECO:0007669"/>
    <property type="project" value="UniProtKB-UniRule"/>
</dbReference>
<keyword evidence="2" id="KW-0998">Cell outer membrane</keyword>
<accession>A0A1Y1SFY0</accession>
<dbReference type="STRING" id="1317117.ATO7_01825"/>
<evidence type="ECO:0000313" key="4">
    <source>
        <dbReference type="EMBL" id="ORE88574.1"/>
    </source>
</evidence>
<comment type="caution">
    <text evidence="4">The sequence shown here is derived from an EMBL/GenBank/DDBJ whole genome shotgun (WGS) entry which is preliminary data.</text>
</comment>
<protein>
    <recommendedName>
        <fullName evidence="2">Outer membrane lipoprotein Blc</fullName>
    </recommendedName>
</protein>
<evidence type="ECO:0000313" key="5">
    <source>
        <dbReference type="Proteomes" id="UP000192342"/>
    </source>
</evidence>
<gene>
    <name evidence="4" type="ORF">ATO7_01825</name>
</gene>
<comment type="subunit">
    <text evidence="2">Homodimer.</text>
</comment>
<dbReference type="GO" id="GO:0006950">
    <property type="term" value="P:response to stress"/>
    <property type="evidence" value="ECO:0007669"/>
    <property type="project" value="UniProtKB-ARBA"/>
</dbReference>
<comment type="subcellular location">
    <subcellularLocation>
        <location evidence="2">Cell outer membrane</location>
    </subcellularLocation>
</comment>
<reference evidence="4 5" key="1">
    <citation type="submission" date="2013-04" db="EMBL/GenBank/DDBJ databases">
        <title>Oceanococcus atlanticus 22II-S10r2 Genome Sequencing.</title>
        <authorList>
            <person name="Lai Q."/>
            <person name="Li G."/>
            <person name="Shao Z."/>
        </authorList>
    </citation>
    <scope>NUCLEOTIDE SEQUENCE [LARGE SCALE GENOMIC DNA]</scope>
    <source>
        <strain evidence="4 5">22II-S10r2</strain>
    </source>
</reference>
<dbReference type="Gene3D" id="2.40.128.20">
    <property type="match status" value="1"/>
</dbReference>
<dbReference type="InterPro" id="IPR022271">
    <property type="entry name" value="Lipocalin_ApoD"/>
</dbReference>
<organism evidence="4 5">
    <name type="scientific">Oceanococcus atlanticus</name>
    <dbReference type="NCBI Taxonomy" id="1317117"/>
    <lineage>
        <taxon>Bacteria</taxon>
        <taxon>Pseudomonadati</taxon>
        <taxon>Pseudomonadota</taxon>
        <taxon>Gammaproteobacteria</taxon>
        <taxon>Chromatiales</taxon>
        <taxon>Oceanococcaceae</taxon>
        <taxon>Oceanococcus</taxon>
    </lineage>
</organism>
<dbReference type="Proteomes" id="UP000192342">
    <property type="component" value="Unassembled WGS sequence"/>
</dbReference>
<evidence type="ECO:0000256" key="2">
    <source>
        <dbReference type="PIRNR" id="PIRNR036893"/>
    </source>
</evidence>
<keyword evidence="2" id="KW-0449">Lipoprotein</keyword>
<dbReference type="Pfam" id="PF08212">
    <property type="entry name" value="Lipocalin_2"/>
    <property type="match status" value="1"/>
</dbReference>
<dbReference type="CDD" id="cd19438">
    <property type="entry name" value="lipocalin_Blc-like"/>
    <property type="match status" value="1"/>
</dbReference>
<keyword evidence="2" id="KW-0472">Membrane</keyword>
<proteinExistence type="inferred from homology"/>
<feature type="domain" description="Lipocalin/cytosolic fatty-acid binding" evidence="3">
    <location>
        <begin position="4"/>
        <end position="145"/>
    </location>
</feature>
<dbReference type="AlphaFoldDB" id="A0A1Y1SFY0"/>
<sequence>MDYVDLPRFMGDWYVIGFIPIGAEADAHNGIESYRIGRKGKIDTVYRYLEGGFDGPLKTHTPNAKVEPGTGNARWGMQFVWPLRAEYVISYLDDDYQTTIIARSKRDYVWLMAREPHMSDADFARYRDKIGALGYDTSAFVRQPQRWPENEPRPPIEW</sequence>
<dbReference type="PANTHER" id="PTHR10612">
    <property type="entry name" value="APOLIPOPROTEIN D"/>
    <property type="match status" value="1"/>
</dbReference>
<dbReference type="EMBL" id="AQQV01000001">
    <property type="protein sequence ID" value="ORE88574.1"/>
    <property type="molecule type" value="Genomic_DNA"/>
</dbReference>
<dbReference type="InterPro" id="IPR012674">
    <property type="entry name" value="Calycin"/>
</dbReference>